<evidence type="ECO:0000259" key="5">
    <source>
        <dbReference type="Pfam" id="PF04542"/>
    </source>
</evidence>
<dbReference type="HOGENOM" id="CLU_047691_12_5_5"/>
<dbReference type="AlphaFoldDB" id="A0A068TF63"/>
<dbReference type="GO" id="GO:0016987">
    <property type="term" value="F:sigma factor activity"/>
    <property type="evidence" value="ECO:0007669"/>
    <property type="project" value="UniProtKB-KW"/>
</dbReference>
<organism evidence="7 8">
    <name type="scientific">Neorhizobium galegae bv. officinalis bv. officinalis str. HAMBI 1141</name>
    <dbReference type="NCBI Taxonomy" id="1028801"/>
    <lineage>
        <taxon>Bacteria</taxon>
        <taxon>Pseudomonadati</taxon>
        <taxon>Pseudomonadota</taxon>
        <taxon>Alphaproteobacteria</taxon>
        <taxon>Hyphomicrobiales</taxon>
        <taxon>Rhizobiaceae</taxon>
        <taxon>Rhizobium/Agrobacterium group</taxon>
        <taxon>Neorhizobium</taxon>
    </lineage>
</organism>
<dbReference type="eggNOG" id="COG1595">
    <property type="taxonomic scope" value="Bacteria"/>
</dbReference>
<dbReference type="InterPro" id="IPR036388">
    <property type="entry name" value="WH-like_DNA-bd_sf"/>
</dbReference>
<dbReference type="InterPro" id="IPR013324">
    <property type="entry name" value="RNA_pol_sigma_r3/r4-like"/>
</dbReference>
<dbReference type="PANTHER" id="PTHR43133">
    <property type="entry name" value="RNA POLYMERASE ECF-TYPE SIGMA FACTO"/>
    <property type="match status" value="1"/>
</dbReference>
<dbReference type="Pfam" id="PF08281">
    <property type="entry name" value="Sigma70_r4_2"/>
    <property type="match status" value="1"/>
</dbReference>
<dbReference type="EMBL" id="HG938355">
    <property type="protein sequence ID" value="CDN56005.1"/>
    <property type="molecule type" value="Genomic_DNA"/>
</dbReference>
<evidence type="ECO:0000256" key="3">
    <source>
        <dbReference type="ARBA" id="ARBA00023082"/>
    </source>
</evidence>
<feature type="domain" description="RNA polymerase sigma-70 region 2" evidence="5">
    <location>
        <begin position="57"/>
        <end position="109"/>
    </location>
</feature>
<evidence type="ECO:0000259" key="6">
    <source>
        <dbReference type="Pfam" id="PF08281"/>
    </source>
</evidence>
<reference evidence="8" key="1">
    <citation type="journal article" date="2014" name="BMC Genomics">
        <title>Genome sequencing of two Neorhizobium galegae strains reveals a noeT gene responsible for the unusual acetylation of the nodulation factors.</title>
        <authorList>
            <person name="Osterman J."/>
            <person name="Marsh J."/>
            <person name="Laine P.K."/>
            <person name="Zeng Z."/>
            <person name="Alatalo E."/>
            <person name="Sullivan J.T."/>
            <person name="Young J.P."/>
            <person name="Thomas-Oates J."/>
            <person name="Paulin L."/>
            <person name="Lindstrom K."/>
        </authorList>
    </citation>
    <scope>NUCLEOTIDE SEQUENCE [LARGE SCALE GENOMIC DNA]</scope>
    <source>
        <strain evidence="8">HAMBI 1141</strain>
    </source>
</reference>
<dbReference type="InterPro" id="IPR014284">
    <property type="entry name" value="RNA_pol_sigma-70_dom"/>
</dbReference>
<dbReference type="Gene3D" id="1.10.1740.10">
    <property type="match status" value="1"/>
</dbReference>
<name>A0A068TF63_NEOGA</name>
<dbReference type="NCBIfam" id="TIGR02937">
    <property type="entry name" value="sigma70-ECF"/>
    <property type="match status" value="1"/>
</dbReference>
<evidence type="ECO:0000256" key="2">
    <source>
        <dbReference type="ARBA" id="ARBA00023015"/>
    </source>
</evidence>
<dbReference type="Pfam" id="PF04542">
    <property type="entry name" value="Sigma70_r2"/>
    <property type="match status" value="1"/>
</dbReference>
<keyword evidence="2" id="KW-0805">Transcription regulation</keyword>
<sequence>MSIIVILSDDLWIHSKSLMLRRFLGGAKRGAVGRAGFGLGVTDLDISLIEQLQQTEEGKLRRFFLRRLRNREDAADATQETFLRLLTASPKEDLRNPHAYLFQVARSVAHGITARLMRDSALFDDELDQTQVADEAPGPERVVAARQQLGLLIETISSLPPKCRVVFVLSRLEGLSNGEIATKLGISRNMVEKHIIRALMACRQARLAALAPAGGIAHD</sequence>
<gene>
    <name evidence="7" type="ORF">RG1141_CH36770</name>
</gene>
<dbReference type="GO" id="GO:0006352">
    <property type="term" value="P:DNA-templated transcription initiation"/>
    <property type="evidence" value="ECO:0007669"/>
    <property type="project" value="InterPro"/>
</dbReference>
<dbReference type="Proteomes" id="UP000028186">
    <property type="component" value="Chromosome I"/>
</dbReference>
<dbReference type="KEGG" id="ngl:RG1141_CH36770"/>
<keyword evidence="3" id="KW-0731">Sigma factor</keyword>
<evidence type="ECO:0000256" key="1">
    <source>
        <dbReference type="ARBA" id="ARBA00010641"/>
    </source>
</evidence>
<dbReference type="InterPro" id="IPR039425">
    <property type="entry name" value="RNA_pol_sigma-70-like"/>
</dbReference>
<protein>
    <submittedName>
        <fullName evidence="7">RNA polymerase ECF-type sigma factor, FecI family</fullName>
    </submittedName>
</protein>
<dbReference type="InterPro" id="IPR007627">
    <property type="entry name" value="RNA_pol_sigma70_r2"/>
</dbReference>
<evidence type="ECO:0000313" key="7">
    <source>
        <dbReference type="EMBL" id="CDN56005.1"/>
    </source>
</evidence>
<dbReference type="SUPFAM" id="SSF88659">
    <property type="entry name" value="Sigma3 and sigma4 domains of RNA polymerase sigma factors"/>
    <property type="match status" value="1"/>
</dbReference>
<accession>A0A068TF63</accession>
<feature type="domain" description="RNA polymerase sigma factor 70 region 4 type 2" evidence="6">
    <location>
        <begin position="151"/>
        <end position="202"/>
    </location>
</feature>
<dbReference type="SUPFAM" id="SSF88946">
    <property type="entry name" value="Sigma2 domain of RNA polymerase sigma factors"/>
    <property type="match status" value="1"/>
</dbReference>
<dbReference type="Gene3D" id="1.10.10.10">
    <property type="entry name" value="Winged helix-like DNA-binding domain superfamily/Winged helix DNA-binding domain"/>
    <property type="match status" value="1"/>
</dbReference>
<dbReference type="InterPro" id="IPR013325">
    <property type="entry name" value="RNA_pol_sigma_r2"/>
</dbReference>
<dbReference type="InterPro" id="IPR013249">
    <property type="entry name" value="RNA_pol_sigma70_r4_t2"/>
</dbReference>
<dbReference type="PATRIC" id="fig|1028801.3.peg.3743"/>
<dbReference type="PANTHER" id="PTHR43133:SF63">
    <property type="entry name" value="RNA POLYMERASE SIGMA FACTOR FECI-RELATED"/>
    <property type="match status" value="1"/>
</dbReference>
<evidence type="ECO:0000313" key="8">
    <source>
        <dbReference type="Proteomes" id="UP000028186"/>
    </source>
</evidence>
<keyword evidence="4" id="KW-0804">Transcription</keyword>
<comment type="similarity">
    <text evidence="1">Belongs to the sigma-70 factor family. ECF subfamily.</text>
</comment>
<proteinExistence type="inferred from homology"/>
<evidence type="ECO:0000256" key="4">
    <source>
        <dbReference type="ARBA" id="ARBA00023163"/>
    </source>
</evidence>
<dbReference type="GO" id="GO:0003677">
    <property type="term" value="F:DNA binding"/>
    <property type="evidence" value="ECO:0007669"/>
    <property type="project" value="InterPro"/>
</dbReference>